<comment type="similarity">
    <text evidence="2">Belongs to the SusD family.</text>
</comment>
<keyword evidence="9" id="KW-1185">Reference proteome</keyword>
<dbReference type="EMBL" id="JAHESC010000005">
    <property type="protein sequence ID" value="MBT1685942.1"/>
    <property type="molecule type" value="Genomic_DNA"/>
</dbReference>
<evidence type="ECO:0000313" key="9">
    <source>
        <dbReference type="Proteomes" id="UP001319180"/>
    </source>
</evidence>
<accession>A0AAP2GCA1</accession>
<keyword evidence="5" id="KW-0998">Cell outer membrane</keyword>
<organism evidence="8 9">
    <name type="scientific">Dawidia soli</name>
    <dbReference type="NCBI Taxonomy" id="2782352"/>
    <lineage>
        <taxon>Bacteria</taxon>
        <taxon>Pseudomonadati</taxon>
        <taxon>Bacteroidota</taxon>
        <taxon>Cytophagia</taxon>
        <taxon>Cytophagales</taxon>
        <taxon>Chryseotaleaceae</taxon>
        <taxon>Dawidia</taxon>
    </lineage>
</organism>
<dbReference type="RefSeq" id="WP_254089193.1">
    <property type="nucleotide sequence ID" value="NZ_JAHESC010000005.1"/>
</dbReference>
<comment type="caution">
    <text evidence="8">The sequence shown here is derived from an EMBL/GenBank/DDBJ whole genome shotgun (WGS) entry which is preliminary data.</text>
</comment>
<protein>
    <submittedName>
        <fullName evidence="8">RagB/SusD family nutrient uptake outer membrane protein</fullName>
    </submittedName>
</protein>
<evidence type="ECO:0000256" key="5">
    <source>
        <dbReference type="ARBA" id="ARBA00023237"/>
    </source>
</evidence>
<dbReference type="Pfam" id="PF07980">
    <property type="entry name" value="SusD_RagB"/>
    <property type="match status" value="1"/>
</dbReference>
<evidence type="ECO:0000256" key="1">
    <source>
        <dbReference type="ARBA" id="ARBA00004442"/>
    </source>
</evidence>
<dbReference type="InterPro" id="IPR012944">
    <property type="entry name" value="SusD_RagB_dom"/>
</dbReference>
<dbReference type="AlphaFoldDB" id="A0AAP2GCA1"/>
<dbReference type="GO" id="GO:0009279">
    <property type="term" value="C:cell outer membrane"/>
    <property type="evidence" value="ECO:0007669"/>
    <property type="project" value="UniProtKB-SubCell"/>
</dbReference>
<evidence type="ECO:0000313" key="8">
    <source>
        <dbReference type="EMBL" id="MBT1685942.1"/>
    </source>
</evidence>
<proteinExistence type="inferred from homology"/>
<evidence type="ECO:0000259" key="6">
    <source>
        <dbReference type="Pfam" id="PF07980"/>
    </source>
</evidence>
<dbReference type="PROSITE" id="PS51257">
    <property type="entry name" value="PROKAR_LIPOPROTEIN"/>
    <property type="match status" value="1"/>
</dbReference>
<comment type="subcellular location">
    <subcellularLocation>
        <location evidence="1">Cell outer membrane</location>
    </subcellularLocation>
</comment>
<dbReference type="InterPro" id="IPR011990">
    <property type="entry name" value="TPR-like_helical_dom_sf"/>
</dbReference>
<feature type="domain" description="RagB/SusD" evidence="6">
    <location>
        <begin position="280"/>
        <end position="599"/>
    </location>
</feature>
<evidence type="ECO:0000256" key="4">
    <source>
        <dbReference type="ARBA" id="ARBA00023136"/>
    </source>
</evidence>
<reference evidence="8 9" key="1">
    <citation type="submission" date="2021-05" db="EMBL/GenBank/DDBJ databases">
        <title>A Polyphasic approach of four new species of the genus Ohtaekwangia: Ohtaekwangia histidinii sp. nov., Ohtaekwangia cretensis sp. nov., Ohtaekwangia indiensis sp. nov., Ohtaekwangia reichenbachii sp. nov. from diverse environment.</title>
        <authorList>
            <person name="Octaviana S."/>
        </authorList>
    </citation>
    <scope>NUCLEOTIDE SEQUENCE [LARGE SCALE GENOMIC DNA]</scope>
    <source>
        <strain evidence="8 9">PWU37</strain>
    </source>
</reference>
<dbReference type="SUPFAM" id="SSF48452">
    <property type="entry name" value="TPR-like"/>
    <property type="match status" value="1"/>
</dbReference>
<evidence type="ECO:0000256" key="2">
    <source>
        <dbReference type="ARBA" id="ARBA00006275"/>
    </source>
</evidence>
<keyword evidence="3" id="KW-0732">Signal</keyword>
<evidence type="ECO:0000259" key="7">
    <source>
        <dbReference type="Pfam" id="PF14322"/>
    </source>
</evidence>
<keyword evidence="4" id="KW-0472">Membrane</keyword>
<gene>
    <name evidence="8" type="ORF">KK078_05215</name>
</gene>
<sequence>MRFHKIILSLVAAGLLLGGCKDELDIPAQGALSEDQLATKAGVNALLLAAYAALDGQQYVNNSVQNLSGSNAWEASPSNWVFGSIAGGDAHKGSDGSDQAAVDAIAKFTADPTNSYFNSKWRTVYEGINRTNSVLKVMAETTDMTEDEKKVVAAETRFLRAHFYFELKKIFGNIPWIDETIPSAEAGKVVNTVDVWPKIEDDFQYAVDNLPPTQSDVGRVNKWAAMTYLAKTYLYQKKYPEAKALFDQVVSQGVTSNGLKYALVAHFHDNFDAATENNSESVFAIQMVANDGSGSIANANQGDMLNFPYGDSPFRCCGFFQPTQDLVNSYRTDDDGLPYLDEYNNHPVKSDQGVASNTAFTEDTGNLDPRLDWTVGRRGLPYLDWGHHPGANWIRSPGQTYAGPYSPKKNIYMQATQNQYSDQSVWAPGTAINLNVIRFADVLLMAAEVEAQLGNYNIAQGYVNQVRARAADPQNFVYEYIDASKPLDGYTTTPAATYEIAEYPAGAFTAGGREFSLKAIYFERKLELAMEGHRFFDLVRWEIAEDALTAFFTYESTITTDIQGGKFIAGKNEHFPIPQRQIDLSTSNGESALTQNDLY</sequence>
<feature type="domain" description="SusD-like N-terminal" evidence="7">
    <location>
        <begin position="109"/>
        <end position="234"/>
    </location>
</feature>
<dbReference type="InterPro" id="IPR033985">
    <property type="entry name" value="SusD-like_N"/>
</dbReference>
<evidence type="ECO:0000256" key="3">
    <source>
        <dbReference type="ARBA" id="ARBA00022729"/>
    </source>
</evidence>
<dbReference type="Gene3D" id="1.25.40.390">
    <property type="match status" value="1"/>
</dbReference>
<dbReference type="Proteomes" id="UP001319180">
    <property type="component" value="Unassembled WGS sequence"/>
</dbReference>
<name>A0AAP2GCA1_9BACT</name>
<dbReference type="Pfam" id="PF14322">
    <property type="entry name" value="SusD-like_3"/>
    <property type="match status" value="1"/>
</dbReference>